<name>A0A7D4BG45_9BACT</name>
<dbReference type="EMBL" id="CP041345">
    <property type="protein sequence ID" value="QKG81058.1"/>
    <property type="molecule type" value="Genomic_DNA"/>
</dbReference>
<keyword evidence="2" id="KW-1133">Transmembrane helix</keyword>
<keyword evidence="2" id="KW-0472">Membrane</keyword>
<gene>
    <name evidence="3" type="ORF">FHG85_12540</name>
</gene>
<keyword evidence="1" id="KW-0175">Coiled coil</keyword>
<keyword evidence="2" id="KW-0812">Transmembrane</keyword>
<sequence>MTINRENYEMFVIDFIDGNLSPELREELMAFLLQNPDIAVQVDGIADYRLQATDEVLPISKYHLKKSENLSDADISQAEYLCIAELEDDLTLEEKKLLNELKKSDDKVAQLSSQFAFTKLVPEQIEYPKKSRLKREFVLGITKKIVIGVSSAAAILLFGLFVNTLILDFSKEALIAEHQPTGGVKIAPKDESITIEENNSPAQTEMKVADSKSPNKISPDRTLYVIENPKEKSIDEHFSVRPINPKQPTINPIVKHEDLQIKPNVAMVASMQSSRAVKPNVQSSTKEITLADLAKMGALKLAQKAGVKVDVKEDTKNKAKRIVVDSKLIAFSATIFPKED</sequence>
<accession>A0A7D4BG45</accession>
<keyword evidence="4" id="KW-1185">Reference proteome</keyword>
<evidence type="ECO:0000313" key="3">
    <source>
        <dbReference type="EMBL" id="QKG81058.1"/>
    </source>
</evidence>
<reference evidence="3 4" key="1">
    <citation type="submission" date="2019-07" db="EMBL/GenBank/DDBJ databases">
        <title>Thalassofilum flectens gen. nov., sp. nov., a novel moderate thermophilic anaerobe from a shallow sea hot spring in Kunashir Island (Russia), representing a new family in the order Bacteroidales, and proposal of Thalassofilacea fam. nov.</title>
        <authorList>
            <person name="Kochetkova T.V."/>
            <person name="Podosokorskaya O.A."/>
            <person name="Novikov A."/>
            <person name="Elcheninov A.G."/>
            <person name="Toshchakov S.V."/>
            <person name="Kublanov I.V."/>
        </authorList>
    </citation>
    <scope>NUCLEOTIDE SEQUENCE [LARGE SCALE GENOMIC DNA]</scope>
    <source>
        <strain evidence="3 4">38-H</strain>
    </source>
</reference>
<feature type="coiled-coil region" evidence="1">
    <location>
        <begin position="83"/>
        <end position="114"/>
    </location>
</feature>
<protein>
    <submittedName>
        <fullName evidence="3">Uncharacterized protein</fullName>
    </submittedName>
</protein>
<evidence type="ECO:0000313" key="4">
    <source>
        <dbReference type="Proteomes" id="UP000500961"/>
    </source>
</evidence>
<organism evidence="3 4">
    <name type="scientific">Tenuifilum thalassicum</name>
    <dbReference type="NCBI Taxonomy" id="2590900"/>
    <lineage>
        <taxon>Bacteria</taxon>
        <taxon>Pseudomonadati</taxon>
        <taxon>Bacteroidota</taxon>
        <taxon>Bacteroidia</taxon>
        <taxon>Bacteroidales</taxon>
        <taxon>Tenuifilaceae</taxon>
        <taxon>Tenuifilum</taxon>
    </lineage>
</organism>
<dbReference type="RefSeq" id="WP_173076442.1">
    <property type="nucleotide sequence ID" value="NZ_CP041345.1"/>
</dbReference>
<proteinExistence type="predicted"/>
<evidence type="ECO:0000256" key="1">
    <source>
        <dbReference type="SAM" id="Coils"/>
    </source>
</evidence>
<dbReference type="Proteomes" id="UP000500961">
    <property type="component" value="Chromosome"/>
</dbReference>
<dbReference type="AlphaFoldDB" id="A0A7D4BG45"/>
<feature type="transmembrane region" description="Helical" evidence="2">
    <location>
        <begin position="145"/>
        <end position="167"/>
    </location>
</feature>
<dbReference type="KEGG" id="ttz:FHG85_12540"/>
<evidence type="ECO:0000256" key="2">
    <source>
        <dbReference type="SAM" id="Phobius"/>
    </source>
</evidence>